<dbReference type="EMBL" id="LR783279">
    <property type="protein sequence ID" value="CAB3225139.1"/>
    <property type="molecule type" value="mRNA"/>
</dbReference>
<dbReference type="InterPro" id="IPR032728">
    <property type="entry name" value="BBS1_N"/>
</dbReference>
<dbReference type="InterPro" id="IPR036322">
    <property type="entry name" value="WD40_repeat_dom_sf"/>
</dbReference>
<dbReference type="AlphaFoldDB" id="A0A6F9D796"/>
<feature type="domain" description="Bardet-Biedl syndrome 1 protein GAE" evidence="2">
    <location>
        <begin position="507"/>
        <end position="615"/>
    </location>
</feature>
<evidence type="ECO:0000259" key="2">
    <source>
        <dbReference type="Pfam" id="PF23304"/>
    </source>
</evidence>
<feature type="domain" description="Bardet-Biedl syndrome 1 N-terminal" evidence="1">
    <location>
        <begin position="42"/>
        <end position="297"/>
    </location>
</feature>
<dbReference type="InterPro" id="IPR028784">
    <property type="entry name" value="BBS1"/>
</dbReference>
<dbReference type="GO" id="GO:0005113">
    <property type="term" value="F:patched binding"/>
    <property type="evidence" value="ECO:0007669"/>
    <property type="project" value="TreeGrafter"/>
</dbReference>
<dbReference type="GO" id="GO:0005813">
    <property type="term" value="C:centrosome"/>
    <property type="evidence" value="ECO:0007669"/>
    <property type="project" value="TreeGrafter"/>
</dbReference>
<organism evidence="3">
    <name type="scientific">Phallusia mammillata</name>
    <dbReference type="NCBI Taxonomy" id="59560"/>
    <lineage>
        <taxon>Eukaryota</taxon>
        <taxon>Metazoa</taxon>
        <taxon>Chordata</taxon>
        <taxon>Tunicata</taxon>
        <taxon>Ascidiacea</taxon>
        <taxon>Phlebobranchia</taxon>
        <taxon>Ascidiidae</taxon>
        <taxon>Phallusia</taxon>
    </lineage>
</organism>
<dbReference type="Pfam" id="PF14779">
    <property type="entry name" value="BBS1"/>
    <property type="match status" value="1"/>
</dbReference>
<proteinExistence type="evidence at transcript level"/>
<dbReference type="GO" id="GO:0034464">
    <property type="term" value="C:BBSome"/>
    <property type="evidence" value="ECO:0007669"/>
    <property type="project" value="InterPro"/>
</dbReference>
<dbReference type="PANTHER" id="PTHR20870:SF0">
    <property type="entry name" value="BARDET-BIEDL SYNDROME 1 PROTEIN"/>
    <property type="match status" value="1"/>
</dbReference>
<accession>A0A6F9D796</accession>
<evidence type="ECO:0000259" key="1">
    <source>
        <dbReference type="Pfam" id="PF14779"/>
    </source>
</evidence>
<dbReference type="InterPro" id="IPR056419">
    <property type="entry name" value="GAE_BBS1"/>
</dbReference>
<reference evidence="3" key="1">
    <citation type="submission" date="2020-04" db="EMBL/GenBank/DDBJ databases">
        <authorList>
            <person name="Neveu A P."/>
        </authorList>
    </citation>
    <scope>NUCLEOTIDE SEQUENCE</scope>
    <source>
        <tissue evidence="3">Whole embryo</tissue>
    </source>
</reference>
<dbReference type="GO" id="GO:0005930">
    <property type="term" value="C:axoneme"/>
    <property type="evidence" value="ECO:0007669"/>
    <property type="project" value="TreeGrafter"/>
</dbReference>
<dbReference type="Pfam" id="PF23304">
    <property type="entry name" value="GAE_BBS1"/>
    <property type="match status" value="1"/>
</dbReference>
<name>A0A6F9D796_9ASCI</name>
<dbReference type="SUPFAM" id="SSF50978">
    <property type="entry name" value="WD40 repeat-like"/>
    <property type="match status" value="1"/>
</dbReference>
<dbReference type="GO" id="GO:1905515">
    <property type="term" value="P:non-motile cilium assembly"/>
    <property type="evidence" value="ECO:0007669"/>
    <property type="project" value="InterPro"/>
</dbReference>
<gene>
    <name evidence="3" type="primary">Bbs1</name>
</gene>
<sequence>MAAMETTNGSREKSDWTDLNAPCVSTEVEKMDLDKADENVNWLKAHFDPVAGVYSFSSCIALADLNGDGDHKLVIADLGTGKYNMMIKVLKGTSVVQENTLLDLPTGVVSVYMDMTEPRTPGLVVASGSGLFVYKNMRPYYKYNVEALTVLPEEQQLWDQSKVGNVDVATLADALNSLKNEYSSSMLTSQTSHFLKLSSQEEAKQFVEDYKNVPLKRETVITCITTMKKSMAEDDAISCIVLGLENKEIHIVDCEAYTVLHKFTVHGVPVIINVSGLFDVDFRMFVACRNGCVYTLKKDSDNARVCLDLNSQVVGMERIHKCLVVAMMDRTFTSFTTKGRQLWSLEMPADILCTTIMDHKAKGFKAVMVGLSNNEVHIYRDKNLVDTVKLNDRPQALCFGRYGREDSTLVAVLASGALQVLILKRTAEYADHSLHRGPPSSQYMKLNIPKKTQLFVDQTVRERENGIEMFQNFQNDLQMMRVNVAEMYLKGLQSSMTPLSDDPNVPLKLSATVQGIGPMFQLILTIENTALPSPSDAKLLTDLKVVFKYLDKVYTVSPGVLSLPALVPDIPYKFSIQVECIASDQPAQDTITAFIVKPDNTKPVVTANISMPASEGVVVV</sequence>
<protein>
    <submittedName>
        <fullName evidence="3">Bardet-Biedl syndrome 1 protein-like</fullName>
    </submittedName>
</protein>
<evidence type="ECO:0000313" key="3">
    <source>
        <dbReference type="EMBL" id="CAB3225139.1"/>
    </source>
</evidence>
<dbReference type="PANTHER" id="PTHR20870">
    <property type="entry name" value="BARDET-BIEDL SYNDROME 1 PROTEIN"/>
    <property type="match status" value="1"/>
</dbReference>
<dbReference type="GO" id="GO:0005119">
    <property type="term" value="F:smoothened binding"/>
    <property type="evidence" value="ECO:0007669"/>
    <property type="project" value="TreeGrafter"/>
</dbReference>
<dbReference type="GO" id="GO:0061512">
    <property type="term" value="P:protein localization to cilium"/>
    <property type="evidence" value="ECO:0007669"/>
    <property type="project" value="TreeGrafter"/>
</dbReference>